<keyword evidence="4" id="KW-0963">Cytoplasm</keyword>
<dbReference type="OrthoDB" id="5983572at2759"/>
<dbReference type="FunFam" id="3.10.20.90:FF:000554">
    <property type="entry name" value="NADPH oxidase activator 1"/>
    <property type="match status" value="1"/>
</dbReference>
<keyword evidence="5" id="KW-0677">Repeat</keyword>
<dbReference type="Xenbase" id="XB-GENE-6257646">
    <property type="gene designation" value="noxa1"/>
</dbReference>
<dbReference type="AGR" id="Xenbase:XB-GENE-6257646"/>
<dbReference type="PANTHER" id="PTHR15175:SF4">
    <property type="entry name" value="NADPH OXIDASE ACTIVATOR 1"/>
    <property type="match status" value="1"/>
</dbReference>
<dbReference type="GO" id="GO:0005737">
    <property type="term" value="C:cytoplasm"/>
    <property type="evidence" value="ECO:0007669"/>
    <property type="project" value="UniProtKB-SubCell"/>
</dbReference>
<name>A0A8J0SX17_XENTR</name>
<evidence type="ECO:0000256" key="3">
    <source>
        <dbReference type="ARBA" id="ARBA00022443"/>
    </source>
</evidence>
<dbReference type="InterPro" id="IPR051864">
    <property type="entry name" value="NCF2_NOXA1"/>
</dbReference>
<dbReference type="PROSITE" id="PS50002">
    <property type="entry name" value="SH3"/>
    <property type="match status" value="2"/>
</dbReference>
<keyword evidence="6 8" id="KW-0802">TPR repeat</keyword>
<feature type="region of interest" description="Disordered" evidence="9">
    <location>
        <begin position="431"/>
        <end position="461"/>
    </location>
</feature>
<dbReference type="RefSeq" id="XP_012825211.2">
    <property type="nucleotide sequence ID" value="XM_012969757.3"/>
</dbReference>
<dbReference type="CDD" id="cd12047">
    <property type="entry name" value="SH3_Noxa1_C"/>
    <property type="match status" value="1"/>
</dbReference>
<comment type="similarity">
    <text evidence="2">Belongs to the NCF2/NOXA1 family.</text>
</comment>
<evidence type="ECO:0000256" key="2">
    <source>
        <dbReference type="ARBA" id="ARBA00008051"/>
    </source>
</evidence>
<keyword evidence="3 7" id="KW-0728">SH3 domain</keyword>
<feature type="repeat" description="TPR" evidence="8">
    <location>
        <begin position="37"/>
        <end position="70"/>
    </location>
</feature>
<evidence type="ECO:0000313" key="11">
    <source>
        <dbReference type="Proteomes" id="UP000008143"/>
    </source>
</evidence>
<dbReference type="PRINTS" id="PR00499">
    <property type="entry name" value="P67PHOX"/>
</dbReference>
<feature type="domain" description="SH3" evidence="10">
    <location>
        <begin position="553"/>
        <end position="612"/>
    </location>
</feature>
<dbReference type="PROSITE" id="PS50005">
    <property type="entry name" value="TPR"/>
    <property type="match status" value="1"/>
</dbReference>
<dbReference type="OMA" id="VLYRMVA"/>
<sequence length="613" mass="68217">MHYKEVVRRWHEGVVAAEGKDYDAALRSFTAIEDPPSRIWFNVGGIYLLRGDLPRALEAYDKSLAQDPCLAVGYYQRGYLQFKLGRYEKALSDCHLALSNLRNNSFIDYKQLGLRHVLFSWEAQYNMAAVLCSLGRWESAEEKLKETLQGDGRNAKLDWALDQVQRRSLLQPMSVPEGEFFRPRKQEVEQLNSVDFLGKPTVISSVVPNDQYSGFEPLRPQQPGFYEPCRDAMQCREAGYHRVVVHYYPENSNEVAVKANSVLFVLNKDGDWATAIHDGQKILIPTSFLEPTNPPKADIKKMNNGIPLPPMKTPPTRPNVRPGMEPLTGVQAGAPVPPQPAGGAAEPYKIKALPVGMEPIVEVAVPVQRSVPTHKETVSRKGAGVGRWGPCCPRRGLLPIYNILYLFPWQGNVPLGNDASLVEDAGRTIIKPKGESAPEPGPFPTRQTGPDNGPMATPVPTDDDKLVLSVHAEFTVNMTVSKAITYPELQGALREELRKHGEQMANHLSYRDPESRGLTPVTGSKDWQEVLKLSRANQVTLCCKETTLCAGRPVLYRMRAQYDYLAQGPADLSFQQGDLISILSEVNGEWLEGHCHRGIGIFPKCFAQRAEGI</sequence>
<dbReference type="SMART" id="SM00326">
    <property type="entry name" value="SH3"/>
    <property type="match status" value="2"/>
</dbReference>
<accession>A0A8J0SX17</accession>
<dbReference type="Pfam" id="PF00018">
    <property type="entry name" value="SH3_1"/>
    <property type="match status" value="1"/>
</dbReference>
<dbReference type="GO" id="GO:0042554">
    <property type="term" value="P:superoxide anion generation"/>
    <property type="evidence" value="ECO:0000318"/>
    <property type="project" value="GO_Central"/>
</dbReference>
<dbReference type="Pfam" id="PF13432">
    <property type="entry name" value="TPR_16"/>
    <property type="match status" value="1"/>
</dbReference>
<dbReference type="SUPFAM" id="SSF54277">
    <property type="entry name" value="CAD &amp; PB1 domains"/>
    <property type="match status" value="1"/>
</dbReference>
<dbReference type="InterPro" id="IPR011990">
    <property type="entry name" value="TPR-like_helical_dom_sf"/>
</dbReference>
<evidence type="ECO:0000256" key="7">
    <source>
        <dbReference type="PROSITE-ProRule" id="PRU00192"/>
    </source>
</evidence>
<dbReference type="PANTHER" id="PTHR15175">
    <property type="entry name" value="NEUTROPHIL CYTOSOLIC FACTOR 2, NEUTROPHIL NADPH OXIDASE FACTOR 2"/>
    <property type="match status" value="1"/>
</dbReference>
<dbReference type="AlphaFoldDB" id="A0A8J0SX17"/>
<organism evidence="11 12">
    <name type="scientific">Xenopus tropicalis</name>
    <name type="common">Western clawed frog</name>
    <name type="synonym">Silurana tropicalis</name>
    <dbReference type="NCBI Taxonomy" id="8364"/>
    <lineage>
        <taxon>Eukaryota</taxon>
        <taxon>Metazoa</taxon>
        <taxon>Chordata</taxon>
        <taxon>Craniata</taxon>
        <taxon>Vertebrata</taxon>
        <taxon>Euteleostomi</taxon>
        <taxon>Amphibia</taxon>
        <taxon>Batrachia</taxon>
        <taxon>Anura</taxon>
        <taxon>Pipoidea</taxon>
        <taxon>Pipidae</taxon>
        <taxon>Xenopodinae</taxon>
        <taxon>Xenopus</taxon>
        <taxon>Silurana</taxon>
    </lineage>
</organism>
<evidence type="ECO:0000259" key="10">
    <source>
        <dbReference type="PROSITE" id="PS50002"/>
    </source>
</evidence>
<dbReference type="Gene3D" id="1.25.40.10">
    <property type="entry name" value="Tetratricopeptide repeat domain"/>
    <property type="match status" value="1"/>
</dbReference>
<feature type="domain" description="SH3" evidence="10">
    <location>
        <begin position="236"/>
        <end position="294"/>
    </location>
</feature>
<dbReference type="InterPro" id="IPR019734">
    <property type="entry name" value="TPR_rpt"/>
</dbReference>
<dbReference type="GeneID" id="448279"/>
<dbReference type="Proteomes" id="UP000008143">
    <property type="component" value="Chromosome 8"/>
</dbReference>
<proteinExistence type="inferred from homology"/>
<comment type="subcellular location">
    <subcellularLocation>
        <location evidence="1">Cytoplasm</location>
    </subcellularLocation>
</comment>
<dbReference type="Gene3D" id="3.10.20.90">
    <property type="entry name" value="Phosphatidylinositol 3-kinase Catalytic Subunit, Chain A, domain 1"/>
    <property type="match status" value="1"/>
</dbReference>
<dbReference type="InterPro" id="IPR036028">
    <property type="entry name" value="SH3-like_dom_sf"/>
</dbReference>
<evidence type="ECO:0000313" key="13">
    <source>
        <dbReference type="Xenbase" id="XB-GENE-6257646"/>
    </source>
</evidence>
<dbReference type="SUPFAM" id="SSF48452">
    <property type="entry name" value="TPR-like"/>
    <property type="match status" value="1"/>
</dbReference>
<protein>
    <submittedName>
        <fullName evidence="12">NADPH oxidase activator 1 isoform X1</fullName>
    </submittedName>
</protein>
<evidence type="ECO:0000256" key="1">
    <source>
        <dbReference type="ARBA" id="ARBA00004496"/>
    </source>
</evidence>
<reference evidence="12" key="1">
    <citation type="submission" date="2025-08" db="UniProtKB">
        <authorList>
            <consortium name="RefSeq"/>
        </authorList>
    </citation>
    <scope>IDENTIFICATION</scope>
    <source>
        <strain evidence="12">Nigerian</strain>
        <tissue evidence="12">Liver and blood</tissue>
    </source>
</reference>
<evidence type="ECO:0000256" key="8">
    <source>
        <dbReference type="PROSITE-ProRule" id="PRU00339"/>
    </source>
</evidence>
<gene>
    <name evidence="12 13" type="primary">noxa1</name>
    <name evidence="12" type="synonym">ny-co-31</name>
    <name evidence="12" type="synonym">p51-nox</name>
    <name evidence="12" type="synonym">p51nox</name>
    <name evidence="12" type="synonym">sdccag31</name>
</gene>
<dbReference type="GO" id="GO:0016176">
    <property type="term" value="F:superoxide-generating NADPH oxidase activator activity"/>
    <property type="evidence" value="ECO:0000318"/>
    <property type="project" value="GO_Central"/>
</dbReference>
<dbReference type="SUPFAM" id="SSF50044">
    <property type="entry name" value="SH3-domain"/>
    <property type="match status" value="2"/>
</dbReference>
<evidence type="ECO:0000256" key="9">
    <source>
        <dbReference type="SAM" id="MobiDB-lite"/>
    </source>
</evidence>
<evidence type="ECO:0000313" key="12">
    <source>
        <dbReference type="RefSeq" id="XP_012825211.2"/>
    </source>
</evidence>
<evidence type="ECO:0000256" key="5">
    <source>
        <dbReference type="ARBA" id="ARBA00022737"/>
    </source>
</evidence>
<dbReference type="CTD" id="10811"/>
<evidence type="ECO:0000256" key="4">
    <source>
        <dbReference type="ARBA" id="ARBA00022490"/>
    </source>
</evidence>
<keyword evidence="11" id="KW-1185">Reference proteome</keyword>
<dbReference type="Gene3D" id="2.30.30.40">
    <property type="entry name" value="SH3 Domains"/>
    <property type="match status" value="2"/>
</dbReference>
<dbReference type="SMART" id="SM00028">
    <property type="entry name" value="TPR"/>
    <property type="match status" value="3"/>
</dbReference>
<dbReference type="FunFam" id="2.30.30.40:FF:000212">
    <property type="entry name" value="NADPH oxidase activator 1"/>
    <property type="match status" value="1"/>
</dbReference>
<dbReference type="InterPro" id="IPR001452">
    <property type="entry name" value="SH3_domain"/>
</dbReference>
<evidence type="ECO:0000256" key="6">
    <source>
        <dbReference type="ARBA" id="ARBA00022803"/>
    </source>
</evidence>
<dbReference type="PROSITE" id="PS50293">
    <property type="entry name" value="TPR_REGION"/>
    <property type="match status" value="1"/>
</dbReference>
<dbReference type="FunFam" id="1.25.40.10:FF:000017">
    <property type="entry name" value="NADPH oxidase regulator NoxR"/>
    <property type="match status" value="1"/>
</dbReference>